<dbReference type="InterPro" id="IPR044822">
    <property type="entry name" value="Myb_DNA-bind_4"/>
</dbReference>
<dbReference type="EMBL" id="JACBKZ010000013">
    <property type="protein sequence ID" value="KAF5936236.1"/>
    <property type="molecule type" value="Genomic_DNA"/>
</dbReference>
<reference evidence="8" key="1">
    <citation type="journal article" date="2020" name="Nat. Commun.">
        <title>Genome assembly of wild tea tree DASZ reveals pedigree and selection history of tea varieties.</title>
        <authorList>
            <person name="Zhang W."/>
            <person name="Zhang Y."/>
            <person name="Qiu H."/>
            <person name="Guo Y."/>
            <person name="Wan H."/>
            <person name="Zhang X."/>
            <person name="Scossa F."/>
            <person name="Alseekh S."/>
            <person name="Zhang Q."/>
            <person name="Wang P."/>
            <person name="Xu L."/>
            <person name="Schmidt M.H."/>
            <person name="Jia X."/>
            <person name="Li D."/>
            <person name="Zhu A."/>
            <person name="Guo F."/>
            <person name="Chen W."/>
            <person name="Ni D."/>
            <person name="Usadel B."/>
            <person name="Fernie A.R."/>
            <person name="Wen W."/>
        </authorList>
    </citation>
    <scope>NUCLEOTIDE SEQUENCE [LARGE SCALE GENOMIC DNA]</scope>
    <source>
        <strain evidence="8">cv. G240</strain>
    </source>
</reference>
<keyword evidence="2" id="KW-0805">Transcription regulation</keyword>
<protein>
    <recommendedName>
        <fullName evidence="6">Myb-like domain-containing protein</fullName>
    </recommendedName>
</protein>
<evidence type="ECO:0000313" key="7">
    <source>
        <dbReference type="EMBL" id="KAF5936236.1"/>
    </source>
</evidence>
<accession>A0A7J7GA96</accession>
<evidence type="ECO:0000256" key="3">
    <source>
        <dbReference type="ARBA" id="ARBA00023125"/>
    </source>
</evidence>
<dbReference type="PANTHER" id="PTHR21654">
    <property type="entry name" value="FI21293P1"/>
    <property type="match status" value="1"/>
</dbReference>
<comment type="subcellular location">
    <subcellularLocation>
        <location evidence="1">Nucleus</location>
    </subcellularLocation>
</comment>
<evidence type="ECO:0000256" key="4">
    <source>
        <dbReference type="ARBA" id="ARBA00023163"/>
    </source>
</evidence>
<name>A0A7J7GA96_CAMSI</name>
<keyword evidence="5" id="KW-0539">Nucleus</keyword>
<evidence type="ECO:0000259" key="6">
    <source>
        <dbReference type="PROSITE" id="PS50090"/>
    </source>
</evidence>
<feature type="domain" description="Myb-like" evidence="6">
    <location>
        <begin position="7"/>
        <end position="63"/>
    </location>
</feature>
<dbReference type="PANTHER" id="PTHR21654:SF84">
    <property type="entry name" value="SI:DKEY-66I24.7"/>
    <property type="match status" value="1"/>
</dbReference>
<feature type="non-terminal residue" evidence="7">
    <location>
        <position position="1"/>
    </location>
</feature>
<dbReference type="GO" id="GO:0003677">
    <property type="term" value="F:DNA binding"/>
    <property type="evidence" value="ECO:0007669"/>
    <property type="project" value="UniProtKB-KW"/>
</dbReference>
<dbReference type="FunFam" id="1.10.10.60:FF:000032">
    <property type="entry name" value="Zinc finger and SCAN domain-containing 20"/>
    <property type="match status" value="1"/>
</dbReference>
<dbReference type="CDD" id="cd12203">
    <property type="entry name" value="GT1"/>
    <property type="match status" value="1"/>
</dbReference>
<evidence type="ECO:0000256" key="1">
    <source>
        <dbReference type="ARBA" id="ARBA00004123"/>
    </source>
</evidence>
<dbReference type="InterPro" id="IPR001005">
    <property type="entry name" value="SANT/Myb"/>
</dbReference>
<organism evidence="7 8">
    <name type="scientific">Camellia sinensis</name>
    <name type="common">Tea plant</name>
    <name type="synonym">Thea sinensis</name>
    <dbReference type="NCBI Taxonomy" id="4442"/>
    <lineage>
        <taxon>Eukaryota</taxon>
        <taxon>Viridiplantae</taxon>
        <taxon>Streptophyta</taxon>
        <taxon>Embryophyta</taxon>
        <taxon>Tracheophyta</taxon>
        <taxon>Spermatophyta</taxon>
        <taxon>Magnoliopsida</taxon>
        <taxon>eudicotyledons</taxon>
        <taxon>Gunneridae</taxon>
        <taxon>Pentapetalae</taxon>
        <taxon>asterids</taxon>
        <taxon>Ericales</taxon>
        <taxon>Theaceae</taxon>
        <taxon>Camellia</taxon>
    </lineage>
</organism>
<dbReference type="GO" id="GO:0005634">
    <property type="term" value="C:nucleus"/>
    <property type="evidence" value="ECO:0007669"/>
    <property type="project" value="UniProtKB-SubCell"/>
</dbReference>
<proteinExistence type="predicted"/>
<dbReference type="Proteomes" id="UP000593564">
    <property type="component" value="Unassembled WGS sequence"/>
</dbReference>
<reference evidence="7 8" key="2">
    <citation type="submission" date="2020-07" db="EMBL/GenBank/DDBJ databases">
        <title>Genome assembly of wild tea tree DASZ reveals pedigree and selection history of tea varieties.</title>
        <authorList>
            <person name="Zhang W."/>
        </authorList>
    </citation>
    <scope>NUCLEOTIDE SEQUENCE [LARGE SCALE GENOMIC DNA]</scope>
    <source>
        <strain evidence="8">cv. G240</strain>
        <tissue evidence="7">Leaf</tissue>
    </source>
</reference>
<evidence type="ECO:0000256" key="5">
    <source>
        <dbReference type="ARBA" id="ARBA00023242"/>
    </source>
</evidence>
<dbReference type="AlphaFoldDB" id="A0A7J7GA96"/>
<dbReference type="Gene3D" id="1.10.10.60">
    <property type="entry name" value="Homeodomain-like"/>
    <property type="match status" value="1"/>
</dbReference>
<evidence type="ECO:0000256" key="2">
    <source>
        <dbReference type="ARBA" id="ARBA00023015"/>
    </source>
</evidence>
<sequence>DESVPQWSHQETRDFFAIRAELERDFTVAKRNKTLWEVVSSRMRELRYRRSIDQCKCKWKNLVNRYKCLRVDEPPPETLLSVAGRSGLIYSAGALQQGTCLAVWSENHPHNLASSVEKKGE</sequence>
<keyword evidence="3" id="KW-0238">DNA-binding</keyword>
<keyword evidence="8" id="KW-1185">Reference proteome</keyword>
<comment type="caution">
    <text evidence="7">The sequence shown here is derived from an EMBL/GenBank/DDBJ whole genome shotgun (WGS) entry which is preliminary data.</text>
</comment>
<keyword evidence="4" id="KW-0804">Transcription</keyword>
<dbReference type="PROSITE" id="PS50090">
    <property type="entry name" value="MYB_LIKE"/>
    <property type="match status" value="1"/>
</dbReference>
<evidence type="ECO:0000313" key="8">
    <source>
        <dbReference type="Proteomes" id="UP000593564"/>
    </source>
</evidence>
<dbReference type="Pfam" id="PF13837">
    <property type="entry name" value="Myb_DNA-bind_4"/>
    <property type="match status" value="1"/>
</dbReference>
<gene>
    <name evidence="7" type="ORF">HYC85_027365</name>
</gene>
<dbReference type="GO" id="GO:0006355">
    <property type="term" value="P:regulation of DNA-templated transcription"/>
    <property type="evidence" value="ECO:0007669"/>
    <property type="project" value="UniProtKB-ARBA"/>
</dbReference>